<accession>A0ACC0J9K1</accession>
<comment type="caution">
    <text evidence="1">The sequence shown here is derived from an EMBL/GenBank/DDBJ whole genome shotgun (WGS) entry which is preliminary data.</text>
</comment>
<gene>
    <name evidence="1" type="ORF">MSG28_007979</name>
</gene>
<dbReference type="Proteomes" id="UP001064048">
    <property type="component" value="Chromosome 13"/>
</dbReference>
<reference evidence="1 2" key="1">
    <citation type="journal article" date="2022" name="Genome Biol. Evol.">
        <title>The Spruce Budworm Genome: Reconstructing the Evolutionary History of Antifreeze Proteins.</title>
        <authorList>
            <person name="Beliveau C."/>
            <person name="Gagne P."/>
            <person name="Picq S."/>
            <person name="Vernygora O."/>
            <person name="Keeling C.I."/>
            <person name="Pinkney K."/>
            <person name="Doucet D."/>
            <person name="Wen F."/>
            <person name="Johnston J.S."/>
            <person name="Maaroufi H."/>
            <person name="Boyle B."/>
            <person name="Laroche J."/>
            <person name="Dewar K."/>
            <person name="Juretic N."/>
            <person name="Blackburn G."/>
            <person name="Nisole A."/>
            <person name="Brunet B."/>
            <person name="Brandao M."/>
            <person name="Lumley L."/>
            <person name="Duan J."/>
            <person name="Quan G."/>
            <person name="Lucarotti C.J."/>
            <person name="Roe A.D."/>
            <person name="Sperling F.A.H."/>
            <person name="Levesque R.C."/>
            <person name="Cusson M."/>
        </authorList>
    </citation>
    <scope>NUCLEOTIDE SEQUENCE [LARGE SCALE GENOMIC DNA]</scope>
    <source>
        <strain evidence="1">Glfc:IPQL:Cfum</strain>
    </source>
</reference>
<protein>
    <submittedName>
        <fullName evidence="1">Uncharacterized protein</fullName>
    </submittedName>
</protein>
<evidence type="ECO:0000313" key="1">
    <source>
        <dbReference type="EMBL" id="KAI8420766.1"/>
    </source>
</evidence>
<evidence type="ECO:0000313" key="2">
    <source>
        <dbReference type="Proteomes" id="UP001064048"/>
    </source>
</evidence>
<name>A0ACC0J9K1_CHOFU</name>
<dbReference type="EMBL" id="CM046113">
    <property type="protein sequence ID" value="KAI8420766.1"/>
    <property type="molecule type" value="Genomic_DNA"/>
</dbReference>
<organism evidence="1 2">
    <name type="scientific">Choristoneura fumiferana</name>
    <name type="common">Spruce budworm moth</name>
    <name type="synonym">Archips fumiferana</name>
    <dbReference type="NCBI Taxonomy" id="7141"/>
    <lineage>
        <taxon>Eukaryota</taxon>
        <taxon>Metazoa</taxon>
        <taxon>Ecdysozoa</taxon>
        <taxon>Arthropoda</taxon>
        <taxon>Hexapoda</taxon>
        <taxon>Insecta</taxon>
        <taxon>Pterygota</taxon>
        <taxon>Neoptera</taxon>
        <taxon>Endopterygota</taxon>
        <taxon>Lepidoptera</taxon>
        <taxon>Glossata</taxon>
        <taxon>Ditrysia</taxon>
        <taxon>Tortricoidea</taxon>
        <taxon>Tortricidae</taxon>
        <taxon>Tortricinae</taxon>
        <taxon>Choristoneura</taxon>
    </lineage>
</organism>
<keyword evidence="2" id="KW-1185">Reference proteome</keyword>
<proteinExistence type="predicted"/>
<sequence>MSAADRGCHYAIPPPSYKYIPGLPNVEAIQWLPRTDPTRGARARLLRILRQGNVNSETTVLESNLIWHGKTVVSVSYGFLVSNECGSSQYSSGCLEFYQCQEE</sequence>